<dbReference type="SUPFAM" id="SSF63825">
    <property type="entry name" value="YWTD domain"/>
    <property type="match status" value="1"/>
</dbReference>
<dbReference type="GO" id="GO:0042562">
    <property type="term" value="F:hormone binding"/>
    <property type="evidence" value="ECO:0007669"/>
    <property type="project" value="TreeGrafter"/>
</dbReference>
<evidence type="ECO:0000256" key="7">
    <source>
        <dbReference type="ARBA" id="ARBA00022737"/>
    </source>
</evidence>
<dbReference type="Pfam" id="PF07645">
    <property type="entry name" value="EGF_CA"/>
    <property type="match status" value="1"/>
</dbReference>
<feature type="domain" description="EGF-like" evidence="16">
    <location>
        <begin position="434"/>
        <end position="469"/>
    </location>
</feature>
<dbReference type="GO" id="GO:0005509">
    <property type="term" value="F:calcium ion binding"/>
    <property type="evidence" value="ECO:0007669"/>
    <property type="project" value="InterPro"/>
</dbReference>
<dbReference type="SMART" id="SM00135">
    <property type="entry name" value="LY"/>
    <property type="match status" value="5"/>
</dbReference>
<accession>A0A1I7Z679</accession>
<dbReference type="InterPro" id="IPR002172">
    <property type="entry name" value="LDrepeatLR_classA_rpt"/>
</dbReference>
<dbReference type="Gene3D" id="2.10.25.10">
    <property type="entry name" value="Laminin"/>
    <property type="match status" value="1"/>
</dbReference>
<evidence type="ECO:0000256" key="6">
    <source>
        <dbReference type="ARBA" id="ARBA00022729"/>
    </source>
</evidence>
<feature type="domain" description="EGF-like" evidence="16">
    <location>
        <begin position="349"/>
        <end position="385"/>
    </location>
</feature>
<feature type="disulfide bond" evidence="13">
    <location>
        <begin position="88"/>
        <end position="106"/>
    </location>
</feature>
<feature type="domain" description="EGF-like calcium-binding" evidence="15">
    <location>
        <begin position="470"/>
        <end position="514"/>
    </location>
</feature>
<feature type="disulfide bond" evidence="13">
    <location>
        <begin position="369"/>
        <end position="384"/>
    </location>
</feature>
<evidence type="ECO:0000256" key="13">
    <source>
        <dbReference type="PROSITE-ProRule" id="PRU00124"/>
    </source>
</evidence>
<evidence type="ECO:0000313" key="17">
    <source>
        <dbReference type="Proteomes" id="UP000095287"/>
    </source>
</evidence>
<keyword evidence="8" id="KW-1133">Transmembrane helix</keyword>
<feature type="repeat" description="LDL-receptor class B" evidence="14">
    <location>
        <begin position="613"/>
        <end position="655"/>
    </location>
</feature>
<evidence type="ECO:0000256" key="1">
    <source>
        <dbReference type="ARBA" id="ARBA00004308"/>
    </source>
</evidence>
<dbReference type="Pfam" id="PF00058">
    <property type="entry name" value="Ldl_recept_b"/>
    <property type="match status" value="3"/>
</dbReference>
<dbReference type="PANTHER" id="PTHR22722:SF14">
    <property type="entry name" value="MEGALIN, ISOFORM A"/>
    <property type="match status" value="1"/>
</dbReference>
<feature type="disulfide bond" evidence="13">
    <location>
        <begin position="237"/>
        <end position="252"/>
    </location>
</feature>
<evidence type="ECO:0000259" key="15">
    <source>
        <dbReference type="SMART" id="SM00179"/>
    </source>
</evidence>
<dbReference type="Gene3D" id="4.10.400.10">
    <property type="entry name" value="Low-density Lipoprotein Receptor"/>
    <property type="match status" value="7"/>
</dbReference>
<dbReference type="InterPro" id="IPR000033">
    <property type="entry name" value="LDLR_classB_rpt"/>
</dbReference>
<dbReference type="SMART" id="SM00179">
    <property type="entry name" value="EGF_CA"/>
    <property type="match status" value="1"/>
</dbReference>
<dbReference type="InterPro" id="IPR018097">
    <property type="entry name" value="EGF_Ca-bd_CS"/>
</dbReference>
<feature type="repeat" description="LDL-receptor class B" evidence="14">
    <location>
        <begin position="700"/>
        <end position="744"/>
    </location>
</feature>
<feature type="disulfide bond" evidence="13">
    <location>
        <begin position="100"/>
        <end position="115"/>
    </location>
</feature>
<dbReference type="AlphaFoldDB" id="A0A1I7Z679"/>
<sequence>MQSVRRAVFGSRRQEVESLRRRLERLSPTQRERTVYLSTSDVLIGWKSYFAGHKPSRMIIRPLLFFALLATAAAASEQCREDQHMFECANKKCIPKIWLCDGDNDCTDGSDETDCNPLQDVKCNSIEFKCPVHEFNELKTPASCIPQSWLCDGEPDCPGREDEHDCKNLTCKANTFACPAFSSNTITCAPNSWKCDGQVDCNDGSDEKDCDDAKKCDKDSEFQCKKDHHCINSKWVCDGDTDCLDGSDEENCEKKDCTGDKLRFACKTNNFCIPVAWRCDGERDCLDSSDEQNCTAEERLQHVVVHVNCTDAHFKCKSGNQCIQKGWVCDGEYDCHDLSDEEGCKRPDECSTDEFKCDLGLCRPNSVRCNGIEDCLDGTDEINCSFENAEVFCNETQFECPGKPRVCIDYKDMCRESKFDCSKPVCQNVTQTHLCDADADPNCRCRKSYTNKGFCQCAPGYKLNGRKCVDINECETIGICDQKCYNLPGSYECRCEHGYHLVQGPSEGVPSKCKANGSDPLLFLSNRVTIRKYDLVTKNYNSLVTRLESAVAMDFWHKAKALIWSDVAKEKIMICHMGQKSTLNNIKECDDENVDLITDVMTPDGLAVDWVHGLLFWTDTGHNQINVMNLTDRHRRTIVDTGLDEPRAIAVDPSNGVIFWTDWGTSKIERAGMDGQNRVTIVSGDDVKWPNGLTLDIVSKRIYWADAKLKMISSSDYSGNNIRVVLRDHRNLKHPFSLTVFEERLYWTDWEHDGVLTANKFNGKDISTIMSGVRGPMTVRVYHELVQPELPDKCAYHTCDQLCLPRSRIGNHSLQVPYSCLCSRDHKMENGHCVNTSLANALNFDNPVYRHTVEVDAEADMESVENPVIAATTQPDRCS</sequence>
<evidence type="ECO:0000256" key="8">
    <source>
        <dbReference type="ARBA" id="ARBA00022989"/>
    </source>
</evidence>
<protein>
    <submittedName>
        <fullName evidence="18">Very low-density lipoprotein receptor</fullName>
    </submittedName>
</protein>
<dbReference type="Pfam" id="PF00057">
    <property type="entry name" value="Ldl_recept_a"/>
    <property type="match status" value="7"/>
</dbReference>
<feature type="domain" description="EGF-like" evidence="16">
    <location>
        <begin position="473"/>
        <end position="514"/>
    </location>
</feature>
<dbReference type="SUPFAM" id="SSF57196">
    <property type="entry name" value="EGF/Laminin"/>
    <property type="match status" value="1"/>
</dbReference>
<dbReference type="InterPro" id="IPR036055">
    <property type="entry name" value="LDL_receptor-like_sf"/>
</dbReference>
<dbReference type="InterPro" id="IPR001881">
    <property type="entry name" value="EGF-like_Ca-bd_dom"/>
</dbReference>
<dbReference type="InterPro" id="IPR000152">
    <property type="entry name" value="EGF-type_Asp/Asn_hydroxyl_site"/>
</dbReference>
<dbReference type="InterPro" id="IPR000742">
    <property type="entry name" value="EGF"/>
</dbReference>
<dbReference type="FunFam" id="4.10.400.10:FF:000045">
    <property type="entry name" value="Low-density lipoprotein receptor-related protein 2"/>
    <property type="match status" value="1"/>
</dbReference>
<keyword evidence="12" id="KW-0325">Glycoprotein</keyword>
<feature type="disulfide bond" evidence="13">
    <location>
        <begin position="350"/>
        <end position="362"/>
    </location>
</feature>
<evidence type="ECO:0000256" key="9">
    <source>
        <dbReference type="ARBA" id="ARBA00023136"/>
    </source>
</evidence>
<feature type="disulfide bond" evidence="13">
    <location>
        <begin position="195"/>
        <end position="210"/>
    </location>
</feature>
<dbReference type="GO" id="GO:0006898">
    <property type="term" value="P:receptor-mediated endocytosis"/>
    <property type="evidence" value="ECO:0007669"/>
    <property type="project" value="TreeGrafter"/>
</dbReference>
<feature type="disulfide bond" evidence="13">
    <location>
        <begin position="329"/>
        <end position="344"/>
    </location>
</feature>
<evidence type="ECO:0000256" key="12">
    <source>
        <dbReference type="ARBA" id="ARBA00023180"/>
    </source>
</evidence>
<dbReference type="SMART" id="SM00181">
    <property type="entry name" value="EGF"/>
    <property type="match status" value="4"/>
</dbReference>
<dbReference type="Proteomes" id="UP000095287">
    <property type="component" value="Unplaced"/>
</dbReference>
<dbReference type="InterPro" id="IPR011042">
    <property type="entry name" value="6-blade_b-propeller_TolB-like"/>
</dbReference>
<dbReference type="PROSITE" id="PS01187">
    <property type="entry name" value="EGF_CA"/>
    <property type="match status" value="1"/>
</dbReference>
<dbReference type="Gene3D" id="2.120.10.30">
    <property type="entry name" value="TolB, C-terminal domain"/>
    <property type="match status" value="1"/>
</dbReference>
<dbReference type="WBParaSite" id="L893_g23181.t2">
    <property type="protein sequence ID" value="L893_g23181.t2"/>
    <property type="gene ID" value="L893_g23181"/>
</dbReference>
<dbReference type="PROSITE" id="PS51120">
    <property type="entry name" value="LDLRB"/>
    <property type="match status" value="3"/>
</dbReference>
<feature type="domain" description="EGF-like" evidence="16">
    <location>
        <begin position="793"/>
        <end position="834"/>
    </location>
</feature>
<dbReference type="GO" id="GO:0016324">
    <property type="term" value="C:apical plasma membrane"/>
    <property type="evidence" value="ECO:0007669"/>
    <property type="project" value="TreeGrafter"/>
</dbReference>
<dbReference type="PANTHER" id="PTHR22722">
    <property type="entry name" value="LOW-DENSITY LIPOPROTEIN RECEPTOR-RELATED PROTEIN 2-RELATED"/>
    <property type="match status" value="1"/>
</dbReference>
<organism evidence="17 18">
    <name type="scientific">Steinernema glaseri</name>
    <dbReference type="NCBI Taxonomy" id="37863"/>
    <lineage>
        <taxon>Eukaryota</taxon>
        <taxon>Metazoa</taxon>
        <taxon>Ecdysozoa</taxon>
        <taxon>Nematoda</taxon>
        <taxon>Chromadorea</taxon>
        <taxon>Rhabditida</taxon>
        <taxon>Tylenchina</taxon>
        <taxon>Panagrolaimomorpha</taxon>
        <taxon>Strongyloidoidea</taxon>
        <taxon>Steinernematidae</taxon>
        <taxon>Steinernema</taxon>
    </lineage>
</organism>
<dbReference type="FunFam" id="2.10.25.10:FF:000009">
    <property type="entry name" value="Low-density lipoprotein receptor isoform 1"/>
    <property type="match status" value="1"/>
</dbReference>
<dbReference type="CDD" id="cd00112">
    <property type="entry name" value="LDLa"/>
    <property type="match status" value="7"/>
</dbReference>
<evidence type="ECO:0000256" key="10">
    <source>
        <dbReference type="ARBA" id="ARBA00023157"/>
    </source>
</evidence>
<feature type="disulfide bond" evidence="13">
    <location>
        <begin position="279"/>
        <end position="294"/>
    </location>
</feature>
<name>A0A1I7Z679_9BILA</name>
<keyword evidence="7" id="KW-0677">Repeat</keyword>
<evidence type="ECO:0000256" key="11">
    <source>
        <dbReference type="ARBA" id="ARBA00023170"/>
    </source>
</evidence>
<dbReference type="SMART" id="SM00192">
    <property type="entry name" value="LDLa"/>
    <property type="match status" value="7"/>
</dbReference>
<evidence type="ECO:0000256" key="14">
    <source>
        <dbReference type="PROSITE-ProRule" id="PRU00461"/>
    </source>
</evidence>
<evidence type="ECO:0000256" key="2">
    <source>
        <dbReference type="ARBA" id="ARBA00004479"/>
    </source>
</evidence>
<dbReference type="PROSITE" id="PS50068">
    <property type="entry name" value="LDLRA_2"/>
    <property type="match status" value="7"/>
</dbReference>
<keyword evidence="6" id="KW-0732">Signal</keyword>
<keyword evidence="5" id="KW-0812">Transmembrane</keyword>
<dbReference type="PRINTS" id="PR00261">
    <property type="entry name" value="LDLRECEPTOR"/>
</dbReference>
<evidence type="ECO:0000313" key="18">
    <source>
        <dbReference type="WBParaSite" id="L893_g23181.t2"/>
    </source>
</evidence>
<dbReference type="GO" id="GO:0012505">
    <property type="term" value="C:endomembrane system"/>
    <property type="evidence" value="ECO:0007669"/>
    <property type="project" value="UniProtKB-SubCell"/>
</dbReference>
<proteinExistence type="predicted"/>
<dbReference type="PROSITE" id="PS00010">
    <property type="entry name" value="ASX_HYDROXYL"/>
    <property type="match status" value="1"/>
</dbReference>
<comment type="subcellular location">
    <subcellularLocation>
        <location evidence="1">Endomembrane system</location>
    </subcellularLocation>
    <subcellularLocation>
        <location evidence="2">Membrane</location>
        <topology evidence="2">Single-pass type I membrane protein</topology>
    </subcellularLocation>
</comment>
<evidence type="ECO:0000256" key="4">
    <source>
        <dbReference type="ARBA" id="ARBA00022583"/>
    </source>
</evidence>
<evidence type="ECO:0000256" key="5">
    <source>
        <dbReference type="ARBA" id="ARBA00022692"/>
    </source>
</evidence>
<dbReference type="SUPFAM" id="SSF57424">
    <property type="entry name" value="LDL receptor-like module"/>
    <property type="match status" value="7"/>
</dbReference>
<feature type="disulfide bond" evidence="13">
    <location>
        <begin position="151"/>
        <end position="166"/>
    </location>
</feature>
<reference evidence="18" key="1">
    <citation type="submission" date="2016-11" db="UniProtKB">
        <authorList>
            <consortium name="WormBaseParasite"/>
        </authorList>
    </citation>
    <scope>IDENTIFICATION</scope>
</reference>
<keyword evidence="4" id="KW-0254">Endocytosis</keyword>
<evidence type="ECO:0000259" key="16">
    <source>
        <dbReference type="SMART" id="SM00181"/>
    </source>
</evidence>
<dbReference type="InterPro" id="IPR049883">
    <property type="entry name" value="NOTCH1_EGF-like"/>
</dbReference>
<feature type="disulfide bond" evidence="13">
    <location>
        <begin position="357"/>
        <end position="375"/>
    </location>
</feature>
<evidence type="ECO:0000256" key="3">
    <source>
        <dbReference type="ARBA" id="ARBA00022536"/>
    </source>
</evidence>
<feature type="repeat" description="LDL-receptor class B" evidence="14">
    <location>
        <begin position="656"/>
        <end position="699"/>
    </location>
</feature>
<keyword evidence="3" id="KW-0245">EGF-like domain</keyword>
<dbReference type="CDD" id="cd00054">
    <property type="entry name" value="EGF_CA"/>
    <property type="match status" value="1"/>
</dbReference>
<dbReference type="InterPro" id="IPR051221">
    <property type="entry name" value="LDLR-related"/>
</dbReference>
<dbReference type="PROSITE" id="PS01209">
    <property type="entry name" value="LDLRA_1"/>
    <property type="match status" value="3"/>
</dbReference>
<dbReference type="InterPro" id="IPR023415">
    <property type="entry name" value="LDLR_class-A_CS"/>
</dbReference>
<keyword evidence="9" id="KW-0472">Membrane</keyword>
<dbReference type="GO" id="GO:0043235">
    <property type="term" value="C:receptor complex"/>
    <property type="evidence" value="ECO:0007669"/>
    <property type="project" value="TreeGrafter"/>
</dbReference>
<keyword evidence="11" id="KW-0675">Receptor</keyword>
<keyword evidence="10 13" id="KW-1015">Disulfide bond</keyword>
<comment type="caution">
    <text evidence="13">Lacks conserved residue(s) required for the propagation of feature annotation.</text>
</comment>
<dbReference type="FunFam" id="2.120.10.30:FF:000241">
    <property type="entry name" value="Low-density lipoprotein receptor-related protein 6"/>
    <property type="match status" value="1"/>
</dbReference>
<keyword evidence="17" id="KW-1185">Reference proteome</keyword>